<dbReference type="InterPro" id="IPR041670">
    <property type="entry name" value="Znf-CCHC_6"/>
</dbReference>
<proteinExistence type="predicted"/>
<organism evidence="4 5">
    <name type="scientific">Protea cynaroides</name>
    <dbReference type="NCBI Taxonomy" id="273540"/>
    <lineage>
        <taxon>Eukaryota</taxon>
        <taxon>Viridiplantae</taxon>
        <taxon>Streptophyta</taxon>
        <taxon>Embryophyta</taxon>
        <taxon>Tracheophyta</taxon>
        <taxon>Spermatophyta</taxon>
        <taxon>Magnoliopsida</taxon>
        <taxon>Proteales</taxon>
        <taxon>Proteaceae</taxon>
        <taxon>Protea</taxon>
    </lineage>
</organism>
<gene>
    <name evidence="4" type="ORF">NE237_007340</name>
</gene>
<feature type="compositionally biased region" description="Basic and acidic residues" evidence="2">
    <location>
        <begin position="111"/>
        <end position="121"/>
    </location>
</feature>
<feature type="domain" description="CCHC-type" evidence="3">
    <location>
        <begin position="25"/>
        <end position="40"/>
    </location>
</feature>
<protein>
    <recommendedName>
        <fullName evidence="3">CCHC-type domain-containing protein</fullName>
    </recommendedName>
</protein>
<dbReference type="GO" id="GO:0008270">
    <property type="term" value="F:zinc ion binding"/>
    <property type="evidence" value="ECO:0007669"/>
    <property type="project" value="UniProtKB-KW"/>
</dbReference>
<comment type="caution">
    <text evidence="4">The sequence shown here is derived from an EMBL/GenBank/DDBJ whole genome shotgun (WGS) entry which is preliminary data.</text>
</comment>
<dbReference type="AlphaFoldDB" id="A0A9Q0KQ27"/>
<dbReference type="InterPro" id="IPR001878">
    <property type="entry name" value="Znf_CCHC"/>
</dbReference>
<reference evidence="4" key="1">
    <citation type="journal article" date="2023" name="Plant J.">
        <title>The genome of the king protea, Protea cynaroides.</title>
        <authorList>
            <person name="Chang J."/>
            <person name="Duong T.A."/>
            <person name="Schoeman C."/>
            <person name="Ma X."/>
            <person name="Roodt D."/>
            <person name="Barker N."/>
            <person name="Li Z."/>
            <person name="Van de Peer Y."/>
            <person name="Mizrachi E."/>
        </authorList>
    </citation>
    <scope>NUCLEOTIDE SEQUENCE</scope>
    <source>
        <tissue evidence="4">Young leaves</tissue>
    </source>
</reference>
<sequence length="150" mass="16512">MVKRVDGGVQGFHKLVVKYEMLTVKCWACGVVGHTANSCKCKQTTEAHVLDSLPNEEVIMGGKENVRVKEPANQRSVHVQAWKDMSGGEDHSEGETLVVDTNVPTSANKSKNADLERWADVRDDDDKDEIEEGETHPNEMNQPDVPSAGL</sequence>
<feature type="compositionally biased region" description="Acidic residues" evidence="2">
    <location>
        <begin position="122"/>
        <end position="132"/>
    </location>
</feature>
<keyword evidence="1" id="KW-0862">Zinc</keyword>
<dbReference type="Proteomes" id="UP001141806">
    <property type="component" value="Unassembled WGS sequence"/>
</dbReference>
<name>A0A9Q0KQ27_9MAGN</name>
<evidence type="ECO:0000259" key="3">
    <source>
        <dbReference type="PROSITE" id="PS50158"/>
    </source>
</evidence>
<dbReference type="EMBL" id="JAMYWD010000004">
    <property type="protein sequence ID" value="KAJ4974166.1"/>
    <property type="molecule type" value="Genomic_DNA"/>
</dbReference>
<dbReference type="GO" id="GO:0003676">
    <property type="term" value="F:nucleic acid binding"/>
    <property type="evidence" value="ECO:0007669"/>
    <property type="project" value="InterPro"/>
</dbReference>
<feature type="region of interest" description="Disordered" evidence="2">
    <location>
        <begin position="83"/>
        <end position="150"/>
    </location>
</feature>
<evidence type="ECO:0000256" key="2">
    <source>
        <dbReference type="SAM" id="MobiDB-lite"/>
    </source>
</evidence>
<evidence type="ECO:0000256" key="1">
    <source>
        <dbReference type="PROSITE-ProRule" id="PRU00047"/>
    </source>
</evidence>
<accession>A0A9Q0KQ27</accession>
<dbReference type="Pfam" id="PF15288">
    <property type="entry name" value="zf-CCHC_6"/>
    <property type="match status" value="1"/>
</dbReference>
<keyword evidence="5" id="KW-1185">Reference proteome</keyword>
<keyword evidence="1" id="KW-0479">Metal-binding</keyword>
<evidence type="ECO:0000313" key="4">
    <source>
        <dbReference type="EMBL" id="KAJ4974166.1"/>
    </source>
</evidence>
<dbReference type="PROSITE" id="PS50158">
    <property type="entry name" value="ZF_CCHC"/>
    <property type="match status" value="1"/>
</dbReference>
<evidence type="ECO:0000313" key="5">
    <source>
        <dbReference type="Proteomes" id="UP001141806"/>
    </source>
</evidence>
<keyword evidence="1" id="KW-0863">Zinc-finger</keyword>
<dbReference type="InterPro" id="IPR036875">
    <property type="entry name" value="Znf_CCHC_sf"/>
</dbReference>
<dbReference type="SUPFAM" id="SSF57756">
    <property type="entry name" value="Retrovirus zinc finger-like domains"/>
    <property type="match status" value="1"/>
</dbReference>